<evidence type="ECO:0000256" key="6">
    <source>
        <dbReference type="HAMAP-Rule" id="MF_01265"/>
    </source>
</evidence>
<dbReference type="InterPro" id="IPR002811">
    <property type="entry name" value="Asp_DH"/>
</dbReference>
<reference evidence="9 10" key="1">
    <citation type="journal article" date="2014" name="Nature">
        <title>An environmental bacterial taxon with a large and distinct metabolic repertoire.</title>
        <authorList>
            <person name="Wilson M.C."/>
            <person name="Mori T."/>
            <person name="Ruckert C."/>
            <person name="Uria A.R."/>
            <person name="Helf M.J."/>
            <person name="Takada K."/>
            <person name="Gernert C."/>
            <person name="Steffens U.A."/>
            <person name="Heycke N."/>
            <person name="Schmitt S."/>
            <person name="Rinke C."/>
            <person name="Helfrich E.J."/>
            <person name="Brachmann A.O."/>
            <person name="Gurgui C."/>
            <person name="Wakimoto T."/>
            <person name="Kracht M."/>
            <person name="Crusemann M."/>
            <person name="Hentschel U."/>
            <person name="Abe I."/>
            <person name="Matsunaga S."/>
            <person name="Kalinowski J."/>
            <person name="Takeyama H."/>
            <person name="Piel J."/>
        </authorList>
    </citation>
    <scope>NUCLEOTIDE SEQUENCE [LARGE SCALE GENOMIC DNA]</scope>
    <source>
        <strain evidence="10">TSY2</strain>
    </source>
</reference>
<dbReference type="HAMAP" id="MF_01265">
    <property type="entry name" value="NadX"/>
    <property type="match status" value="1"/>
</dbReference>
<dbReference type="EMBL" id="AZHX01000606">
    <property type="protein sequence ID" value="ETX06774.1"/>
    <property type="molecule type" value="Genomic_DNA"/>
</dbReference>
<keyword evidence="4 6" id="KW-0560">Oxidoreductase</keyword>
<evidence type="ECO:0000256" key="5">
    <source>
        <dbReference type="ARBA" id="ARBA00023027"/>
    </source>
</evidence>
<comment type="caution">
    <text evidence="9">The sequence shown here is derived from an EMBL/GenBank/DDBJ whole genome shotgun (WGS) entry which is preliminary data.</text>
</comment>
<evidence type="ECO:0000256" key="1">
    <source>
        <dbReference type="ARBA" id="ARBA00008331"/>
    </source>
</evidence>
<keyword evidence="10" id="KW-1185">Reference proteome</keyword>
<comment type="catalytic activity">
    <reaction evidence="6">
        <text>L-aspartate + NADP(+) + H2O = oxaloacetate + NH4(+) + NADPH + H(+)</text>
        <dbReference type="Rhea" id="RHEA:11784"/>
        <dbReference type="ChEBI" id="CHEBI:15377"/>
        <dbReference type="ChEBI" id="CHEBI:15378"/>
        <dbReference type="ChEBI" id="CHEBI:16452"/>
        <dbReference type="ChEBI" id="CHEBI:28938"/>
        <dbReference type="ChEBI" id="CHEBI:29991"/>
        <dbReference type="ChEBI" id="CHEBI:57783"/>
        <dbReference type="ChEBI" id="CHEBI:58349"/>
        <dbReference type="EC" id="1.4.1.21"/>
    </reaction>
</comment>
<dbReference type="GO" id="GO:0016639">
    <property type="term" value="F:oxidoreductase activity, acting on the CH-NH2 group of donors, NAD or NADP as acceptor"/>
    <property type="evidence" value="ECO:0007669"/>
    <property type="project" value="UniProtKB-UniRule"/>
</dbReference>
<dbReference type="InterPro" id="IPR005106">
    <property type="entry name" value="Asp/hSer_DH_NAD-bd"/>
</dbReference>
<dbReference type="AlphaFoldDB" id="W4M8W6"/>
<evidence type="ECO:0000313" key="10">
    <source>
        <dbReference type="Proteomes" id="UP000019140"/>
    </source>
</evidence>
<proteinExistence type="inferred from homology"/>
<dbReference type="UniPathway" id="UPA00253">
    <property type="reaction ID" value="UER00456"/>
</dbReference>
<dbReference type="EC" id="1.4.1.21" evidence="6"/>
<keyword evidence="5 6" id="KW-0520">NAD</keyword>
<comment type="pathway">
    <text evidence="6">Cofactor biosynthesis; NAD(+) biosynthesis; iminoaspartate from L-aspartate (dehydrogenase route): step 1/1.</text>
</comment>
<dbReference type="PANTHER" id="PTHR31873:SF6">
    <property type="entry name" value="ASPARTATE DEHYDROGENASE DOMAIN-CONTAINING PROTEIN"/>
    <property type="match status" value="1"/>
</dbReference>
<dbReference type="GO" id="GO:0050661">
    <property type="term" value="F:NADP binding"/>
    <property type="evidence" value="ECO:0007669"/>
    <property type="project" value="UniProtKB-UniRule"/>
</dbReference>
<dbReference type="SUPFAM" id="SSF55347">
    <property type="entry name" value="Glyceraldehyde-3-phosphate dehydrogenase-like, C-terminal domain"/>
    <property type="match status" value="1"/>
</dbReference>
<keyword evidence="3 6" id="KW-0521">NADP</keyword>
<sequence>MGTIGRAIALALDSGDIPVQLAAVHSRDAEKAGVFAATLSAKPPVLDLDGLIASSDLVIEAATQAALATIAPATLAAGKDLMVLSVGGLLDHPEWADLADRQHCKLYVPSGAIVGLDGVKGACAGRVDSVTITTRKPPEGLDGAPYVVEQGIDVYAFTEETEIFQGSAREACKGFPANVNVSAALSFAGIGPDRTRIRIIAVPGGTRNMHDVEVIGEFGRMTSHIENVPSDTNPRTGKLSYLSAIAMLKEIAGAVRYGN</sequence>
<dbReference type="Proteomes" id="UP000019140">
    <property type="component" value="Unassembled WGS sequence"/>
</dbReference>
<feature type="binding site" evidence="6">
    <location>
        <position position="180"/>
    </location>
    <ligand>
        <name>NAD(+)</name>
        <dbReference type="ChEBI" id="CHEBI:57540"/>
    </ligand>
</feature>
<comment type="function">
    <text evidence="6">Specifically catalyzes the NAD or NADP-dependent dehydrogenation of L-aspartate to iminoaspartate.</text>
</comment>
<evidence type="ECO:0000256" key="2">
    <source>
        <dbReference type="ARBA" id="ARBA00022642"/>
    </source>
</evidence>
<dbReference type="PANTHER" id="PTHR31873">
    <property type="entry name" value="L-ASPARTATE DEHYDROGENASE-RELATED"/>
    <property type="match status" value="1"/>
</dbReference>
<dbReference type="InterPro" id="IPR020626">
    <property type="entry name" value="Asp_DH_prok"/>
</dbReference>
<accession>W4M8W6</accession>
<dbReference type="InterPro" id="IPR036291">
    <property type="entry name" value="NAD(P)-bd_dom_sf"/>
</dbReference>
<dbReference type="GO" id="GO:0009435">
    <property type="term" value="P:NAD+ biosynthetic process"/>
    <property type="evidence" value="ECO:0007669"/>
    <property type="project" value="UniProtKB-UniRule"/>
</dbReference>
<gene>
    <name evidence="6" type="primary">nadX</name>
    <name evidence="9" type="ORF">ETSY2_15090</name>
</gene>
<dbReference type="GO" id="GO:0051287">
    <property type="term" value="F:NAD binding"/>
    <property type="evidence" value="ECO:0007669"/>
    <property type="project" value="UniProtKB-UniRule"/>
</dbReference>
<evidence type="ECO:0000256" key="4">
    <source>
        <dbReference type="ARBA" id="ARBA00023002"/>
    </source>
</evidence>
<feature type="domain" description="Aspartate dehydrogenase" evidence="7">
    <location>
        <begin position="158"/>
        <end position="245"/>
    </location>
</feature>
<feature type="binding site" evidence="6">
    <location>
        <position position="112"/>
    </location>
    <ligand>
        <name>NAD(+)</name>
        <dbReference type="ChEBI" id="CHEBI:57540"/>
    </ligand>
</feature>
<name>W4M8W6_9BACT</name>
<dbReference type="NCBIfam" id="NF009825">
    <property type="entry name" value="PRK13302.1"/>
    <property type="match status" value="1"/>
</dbReference>
<feature type="active site" evidence="6">
    <location>
        <position position="210"/>
    </location>
</feature>
<dbReference type="Gene3D" id="3.30.360.10">
    <property type="entry name" value="Dihydrodipicolinate Reductase, domain 2"/>
    <property type="match status" value="1"/>
</dbReference>
<protein>
    <recommendedName>
        <fullName evidence="6">L-aspartate dehydrogenase</fullName>
        <ecNumber evidence="6">1.4.1.21</ecNumber>
    </recommendedName>
</protein>
<keyword evidence="2 6" id="KW-0662">Pyridine nucleotide biosynthesis</keyword>
<comment type="similarity">
    <text evidence="1 6">Belongs to the L-aspartate dehydrogenase family.</text>
</comment>
<dbReference type="InterPro" id="IPR011182">
    <property type="entry name" value="L-Asp_DH"/>
</dbReference>
<evidence type="ECO:0000313" key="9">
    <source>
        <dbReference type="EMBL" id="ETX06774.1"/>
    </source>
</evidence>
<comment type="catalytic activity">
    <reaction evidence="6">
        <text>L-aspartate + NAD(+) + H2O = oxaloacetate + NH4(+) + NADH + H(+)</text>
        <dbReference type="Rhea" id="RHEA:11788"/>
        <dbReference type="ChEBI" id="CHEBI:15377"/>
        <dbReference type="ChEBI" id="CHEBI:15378"/>
        <dbReference type="ChEBI" id="CHEBI:16452"/>
        <dbReference type="ChEBI" id="CHEBI:28938"/>
        <dbReference type="ChEBI" id="CHEBI:29991"/>
        <dbReference type="ChEBI" id="CHEBI:57540"/>
        <dbReference type="ChEBI" id="CHEBI:57945"/>
        <dbReference type="EC" id="1.4.1.21"/>
    </reaction>
</comment>
<dbReference type="PIRSF" id="PIRSF005227">
    <property type="entry name" value="Asp_dh_NAD_syn"/>
    <property type="match status" value="1"/>
</dbReference>
<organism evidence="9 10">
    <name type="scientific">Candidatus Entotheonella gemina</name>
    <dbReference type="NCBI Taxonomy" id="1429439"/>
    <lineage>
        <taxon>Bacteria</taxon>
        <taxon>Pseudomonadati</taxon>
        <taxon>Nitrospinota/Tectimicrobiota group</taxon>
        <taxon>Candidatus Tectimicrobiota</taxon>
        <taxon>Candidatus Entotheonellia</taxon>
        <taxon>Candidatus Entotheonellales</taxon>
        <taxon>Candidatus Entotheonellaceae</taxon>
        <taxon>Candidatus Entotheonella</taxon>
    </lineage>
</organism>
<feature type="domain" description="Aspartate/homoserine dehydrogenase NAD-binding" evidence="8">
    <location>
        <begin position="1"/>
        <end position="109"/>
    </location>
</feature>
<dbReference type="Gene3D" id="3.40.50.720">
    <property type="entry name" value="NAD(P)-binding Rossmann-like Domain"/>
    <property type="match status" value="1"/>
</dbReference>
<dbReference type="Pfam" id="PF03447">
    <property type="entry name" value="NAD_binding_3"/>
    <property type="match status" value="1"/>
</dbReference>
<dbReference type="Pfam" id="PF01958">
    <property type="entry name" value="Asp_DH_C"/>
    <property type="match status" value="1"/>
</dbReference>
<comment type="miscellaneous">
    <text evidence="6">The iminoaspartate product is unstable in aqueous solution and can decompose to oxaloacetate and ammonia.</text>
</comment>
<evidence type="ECO:0000259" key="7">
    <source>
        <dbReference type="Pfam" id="PF01958"/>
    </source>
</evidence>
<dbReference type="HOGENOM" id="CLU_089550_0_0_7"/>
<evidence type="ECO:0000256" key="3">
    <source>
        <dbReference type="ARBA" id="ARBA00022857"/>
    </source>
</evidence>
<dbReference type="SUPFAM" id="SSF51735">
    <property type="entry name" value="NAD(P)-binding Rossmann-fold domains"/>
    <property type="match status" value="1"/>
</dbReference>
<dbReference type="GO" id="GO:0033735">
    <property type="term" value="F:aspartate dehydrogenase [NAD(P)+] activity"/>
    <property type="evidence" value="ECO:0007669"/>
    <property type="project" value="UniProtKB-EC"/>
</dbReference>
<evidence type="ECO:0000259" key="8">
    <source>
        <dbReference type="Pfam" id="PF03447"/>
    </source>
</evidence>